<name>A0ABP8PWR3_9BACT</name>
<protein>
    <submittedName>
        <fullName evidence="2">Uncharacterized protein</fullName>
    </submittedName>
</protein>
<proteinExistence type="predicted"/>
<evidence type="ECO:0000256" key="1">
    <source>
        <dbReference type="SAM" id="MobiDB-lite"/>
    </source>
</evidence>
<feature type="compositionally biased region" description="Basic and acidic residues" evidence="1">
    <location>
        <begin position="10"/>
        <end position="25"/>
    </location>
</feature>
<organism evidence="2 3">
    <name type="scientific">Hymenobacter ginsengisoli</name>
    <dbReference type="NCBI Taxonomy" id="1051626"/>
    <lineage>
        <taxon>Bacteria</taxon>
        <taxon>Pseudomonadati</taxon>
        <taxon>Bacteroidota</taxon>
        <taxon>Cytophagia</taxon>
        <taxon>Cytophagales</taxon>
        <taxon>Hymenobacteraceae</taxon>
        <taxon>Hymenobacter</taxon>
    </lineage>
</organism>
<feature type="region of interest" description="Disordered" evidence="1">
    <location>
        <begin position="1"/>
        <end position="25"/>
    </location>
</feature>
<comment type="caution">
    <text evidence="2">The sequence shown here is derived from an EMBL/GenBank/DDBJ whole genome shotgun (WGS) entry which is preliminary data.</text>
</comment>
<dbReference type="EMBL" id="BAABGQ010000003">
    <property type="protein sequence ID" value="GAA4493518.1"/>
    <property type="molecule type" value="Genomic_DNA"/>
</dbReference>
<dbReference type="Proteomes" id="UP001501243">
    <property type="component" value="Unassembled WGS sequence"/>
</dbReference>
<sequence>MRRPHTGAARKWESSKDNQLHKPKSLAEKGDLLNAIRSALLRLADNPDGTAAAIGYVGCATGIHYYTMGK</sequence>
<gene>
    <name evidence="2" type="ORF">GCM10023172_02170</name>
</gene>
<accession>A0ABP8PWR3</accession>
<keyword evidence="3" id="KW-1185">Reference proteome</keyword>
<reference evidence="3" key="1">
    <citation type="journal article" date="2019" name="Int. J. Syst. Evol. Microbiol.">
        <title>The Global Catalogue of Microorganisms (GCM) 10K type strain sequencing project: providing services to taxonomists for standard genome sequencing and annotation.</title>
        <authorList>
            <consortium name="The Broad Institute Genomics Platform"/>
            <consortium name="The Broad Institute Genome Sequencing Center for Infectious Disease"/>
            <person name="Wu L."/>
            <person name="Ma J."/>
        </authorList>
    </citation>
    <scope>NUCLEOTIDE SEQUENCE [LARGE SCALE GENOMIC DNA]</scope>
    <source>
        <strain evidence="3">JCM 17841</strain>
    </source>
</reference>
<evidence type="ECO:0000313" key="3">
    <source>
        <dbReference type="Proteomes" id="UP001501243"/>
    </source>
</evidence>
<evidence type="ECO:0000313" key="2">
    <source>
        <dbReference type="EMBL" id="GAA4493518.1"/>
    </source>
</evidence>